<name>A0A4Z2EH80_9TELE</name>
<reference evidence="1 2" key="1">
    <citation type="submission" date="2019-03" db="EMBL/GenBank/DDBJ databases">
        <title>First draft genome of Liparis tanakae, snailfish: a comprehensive survey of snailfish specific genes.</title>
        <authorList>
            <person name="Kim W."/>
            <person name="Song I."/>
            <person name="Jeong J.-H."/>
            <person name="Kim D."/>
            <person name="Kim S."/>
            <person name="Ryu S."/>
            <person name="Song J.Y."/>
            <person name="Lee S.K."/>
        </authorList>
    </citation>
    <scope>NUCLEOTIDE SEQUENCE [LARGE SCALE GENOMIC DNA]</scope>
    <source>
        <tissue evidence="1">Muscle</tissue>
    </source>
</reference>
<accession>A0A4Z2EH80</accession>
<evidence type="ECO:0000313" key="2">
    <source>
        <dbReference type="Proteomes" id="UP000314294"/>
    </source>
</evidence>
<dbReference type="EMBL" id="SRLO01007311">
    <property type="protein sequence ID" value="TNN28095.1"/>
    <property type="molecule type" value="Genomic_DNA"/>
</dbReference>
<dbReference type="AlphaFoldDB" id="A0A4Z2EH80"/>
<dbReference type="Proteomes" id="UP000314294">
    <property type="component" value="Unassembled WGS sequence"/>
</dbReference>
<protein>
    <submittedName>
        <fullName evidence="1">Uncharacterized protein</fullName>
    </submittedName>
</protein>
<keyword evidence="2" id="KW-1185">Reference proteome</keyword>
<sequence length="84" mass="8935">MSVCLPQDYYGPCWASASASWLMMLMSSPPPSISSTAIFPRFRLTDGQTDWRAAGASRLHPPVNPSGPGSSLLLLLLSPTIASN</sequence>
<organism evidence="1 2">
    <name type="scientific">Liparis tanakae</name>
    <name type="common">Tanaka's snailfish</name>
    <dbReference type="NCBI Taxonomy" id="230148"/>
    <lineage>
        <taxon>Eukaryota</taxon>
        <taxon>Metazoa</taxon>
        <taxon>Chordata</taxon>
        <taxon>Craniata</taxon>
        <taxon>Vertebrata</taxon>
        <taxon>Euteleostomi</taxon>
        <taxon>Actinopterygii</taxon>
        <taxon>Neopterygii</taxon>
        <taxon>Teleostei</taxon>
        <taxon>Neoteleostei</taxon>
        <taxon>Acanthomorphata</taxon>
        <taxon>Eupercaria</taxon>
        <taxon>Perciformes</taxon>
        <taxon>Cottioidei</taxon>
        <taxon>Cottales</taxon>
        <taxon>Liparidae</taxon>
        <taxon>Liparis</taxon>
    </lineage>
</organism>
<comment type="caution">
    <text evidence="1">The sequence shown here is derived from an EMBL/GenBank/DDBJ whole genome shotgun (WGS) entry which is preliminary data.</text>
</comment>
<evidence type="ECO:0000313" key="1">
    <source>
        <dbReference type="EMBL" id="TNN28095.1"/>
    </source>
</evidence>
<proteinExistence type="predicted"/>
<gene>
    <name evidence="1" type="ORF">EYF80_061758</name>
</gene>